<dbReference type="OrthoDB" id="370932at2759"/>
<evidence type="ECO:0000313" key="2">
    <source>
        <dbReference type="EMBL" id="EAQ93463.1"/>
    </source>
</evidence>
<accession>Q2HDK6</accession>
<dbReference type="Gene3D" id="4.10.1050.10">
    <property type="entry name" value="At2g23090-like"/>
    <property type="match status" value="1"/>
</dbReference>
<dbReference type="SUPFAM" id="SSF118359">
    <property type="entry name" value="Expressed protein At2g23090/F21P24.15"/>
    <property type="match status" value="1"/>
</dbReference>
<evidence type="ECO:0000313" key="3">
    <source>
        <dbReference type="Proteomes" id="UP000001056"/>
    </source>
</evidence>
<feature type="region of interest" description="Disordered" evidence="1">
    <location>
        <begin position="1"/>
        <end position="44"/>
    </location>
</feature>
<gene>
    <name evidence="2" type="ORF">CHGG_01698</name>
</gene>
<name>Q2HDK6_CHAGB</name>
<reference evidence="3" key="1">
    <citation type="journal article" date="2015" name="Genome Announc.">
        <title>Draft genome sequence of the cellulolytic fungus Chaetomium globosum.</title>
        <authorList>
            <person name="Cuomo C.A."/>
            <person name="Untereiner W.A."/>
            <person name="Ma L.-J."/>
            <person name="Grabherr M."/>
            <person name="Birren B.W."/>
        </authorList>
    </citation>
    <scope>NUCLEOTIDE SEQUENCE [LARGE SCALE GENOMIC DNA]</scope>
    <source>
        <strain evidence="3">ATCC 6205 / CBS 148.51 / DSM 1962 / NBRC 6347 / NRRL 1970</strain>
    </source>
</reference>
<dbReference type="InParanoid" id="Q2HDK6"/>
<protein>
    <submittedName>
        <fullName evidence="2">Uncharacterized protein</fullName>
    </submittedName>
</protein>
<dbReference type="HOGENOM" id="CLU_2960562_0_0_1"/>
<keyword evidence="3" id="KW-1185">Reference proteome</keyword>
<dbReference type="VEuPathDB" id="FungiDB:CHGG_01698"/>
<feature type="compositionally biased region" description="Polar residues" evidence="1">
    <location>
        <begin position="24"/>
        <end position="33"/>
    </location>
</feature>
<dbReference type="InterPro" id="IPR026939">
    <property type="entry name" value="ZNF706/At2g23090_sf"/>
</dbReference>
<evidence type="ECO:0000256" key="1">
    <source>
        <dbReference type="SAM" id="MobiDB-lite"/>
    </source>
</evidence>
<sequence>MGGGNGAKAAQKRARNDKKAGTKAVSQLKSVSSPWYPKYDASTTEEDLTRTFLNRTLLR</sequence>
<proteinExistence type="predicted"/>
<dbReference type="AlphaFoldDB" id="Q2HDK6"/>
<dbReference type="EMBL" id="CH408029">
    <property type="protein sequence ID" value="EAQ93463.1"/>
    <property type="molecule type" value="Genomic_DNA"/>
</dbReference>
<organism evidence="2 3">
    <name type="scientific">Chaetomium globosum (strain ATCC 6205 / CBS 148.51 / DSM 1962 / NBRC 6347 / NRRL 1970)</name>
    <name type="common">Soil fungus</name>
    <dbReference type="NCBI Taxonomy" id="306901"/>
    <lineage>
        <taxon>Eukaryota</taxon>
        <taxon>Fungi</taxon>
        <taxon>Dikarya</taxon>
        <taxon>Ascomycota</taxon>
        <taxon>Pezizomycotina</taxon>
        <taxon>Sordariomycetes</taxon>
        <taxon>Sordariomycetidae</taxon>
        <taxon>Sordariales</taxon>
        <taxon>Chaetomiaceae</taxon>
        <taxon>Chaetomium</taxon>
    </lineage>
</organism>
<dbReference type="RefSeq" id="XP_001220919.1">
    <property type="nucleotide sequence ID" value="XM_001220918.1"/>
</dbReference>
<dbReference type="Proteomes" id="UP000001056">
    <property type="component" value="Unassembled WGS sequence"/>
</dbReference>
<dbReference type="GeneID" id="4387328"/>